<evidence type="ECO:0000256" key="1">
    <source>
        <dbReference type="ARBA" id="ARBA00004970"/>
    </source>
</evidence>
<keyword evidence="6 8" id="KW-0368">Histidine biosynthesis</keyword>
<dbReference type="EMBL" id="CP001823">
    <property type="protein sequence ID" value="ACZ37518.1"/>
    <property type="molecule type" value="Genomic_DNA"/>
</dbReference>
<dbReference type="GO" id="GO:0005737">
    <property type="term" value="C:cytoplasm"/>
    <property type="evidence" value="ECO:0007669"/>
    <property type="project" value="TreeGrafter"/>
</dbReference>
<evidence type="ECO:0000259" key="9">
    <source>
        <dbReference type="Pfam" id="PF02811"/>
    </source>
</evidence>
<accession>D1C5K2</accession>
<dbReference type="Gene3D" id="3.20.20.140">
    <property type="entry name" value="Metal-dependent hydrolases"/>
    <property type="match status" value="1"/>
</dbReference>
<keyword evidence="5 8" id="KW-0378">Hydrolase</keyword>
<reference evidence="11" key="1">
    <citation type="submission" date="2009-11" db="EMBL/GenBank/DDBJ databases">
        <title>The complete chromosome 1 of Sphaerobacter thermophilus DSM 20745.</title>
        <authorList>
            <person name="Lucas S."/>
            <person name="Copeland A."/>
            <person name="Lapidus A."/>
            <person name="Glavina del Rio T."/>
            <person name="Dalin E."/>
            <person name="Tice H."/>
            <person name="Bruce D."/>
            <person name="Goodwin L."/>
            <person name="Pitluck S."/>
            <person name="Kyrpides N."/>
            <person name="Mavromatis K."/>
            <person name="Ivanova N."/>
            <person name="Mikhailova N."/>
            <person name="LaButti K.M."/>
            <person name="Clum A."/>
            <person name="Sun H.I."/>
            <person name="Brettin T."/>
            <person name="Detter J.C."/>
            <person name="Han C."/>
            <person name="Larimer F."/>
            <person name="Land M."/>
            <person name="Hauser L."/>
            <person name="Markowitz V."/>
            <person name="Cheng J.F."/>
            <person name="Hugenholtz P."/>
            <person name="Woyke T."/>
            <person name="Wu D."/>
            <person name="Steenblock K."/>
            <person name="Schneider S."/>
            <person name="Pukall R."/>
            <person name="Goeker M."/>
            <person name="Klenk H.P."/>
            <person name="Eisen J.A."/>
        </authorList>
    </citation>
    <scope>NUCLEOTIDE SEQUENCE [LARGE SCALE GENOMIC DNA]</scope>
    <source>
        <strain evidence="11">ATCC 49802 / DSM 20745 / S 6022</strain>
    </source>
</reference>
<keyword evidence="11" id="KW-1185">Reference proteome</keyword>
<dbReference type="UniPathway" id="UPA00031">
    <property type="reaction ID" value="UER00013"/>
</dbReference>
<dbReference type="SUPFAM" id="SSF89550">
    <property type="entry name" value="PHP domain-like"/>
    <property type="match status" value="1"/>
</dbReference>
<dbReference type="KEGG" id="sti:Sthe_0079"/>
<sequence>MAHAAIPHDYHVHTLFSFDGRLPLDTVCDEAIARGIPEVCTTDHADFVPGDDGCGYFQPAAFFAELERCRERYDGRLTLRAGVEIGEAHRYPAEVDQLLNGHPFDFVIGSLHYVGDEFLMTRRYFEGRTAREAYTAYFAELLELAKVGDFDVLGHLDVPKRYGVAVHGPFDEREYEEEIRAVLRVCIERGIGIEINTGTTRRAGVPSPGPEALRWYREMGGEILTIGSDGHRAEHIGYALDEAVALARAAGFTHLTTFERRQPRFVPLP</sequence>
<dbReference type="InParanoid" id="D1C5K2"/>
<gene>
    <name evidence="10" type="ordered locus">Sthe_0079</name>
</gene>
<organism evidence="10 11">
    <name type="scientific">Sphaerobacter thermophilus (strain ATCC 49802 / DSM 20745 / KCCM 41009 / NCIMB 13125 / S 6022)</name>
    <dbReference type="NCBI Taxonomy" id="479434"/>
    <lineage>
        <taxon>Bacteria</taxon>
        <taxon>Pseudomonadati</taxon>
        <taxon>Thermomicrobiota</taxon>
        <taxon>Thermomicrobia</taxon>
        <taxon>Sphaerobacterales</taxon>
        <taxon>Sphaerobacterineae</taxon>
        <taxon>Sphaerobacteraceae</taxon>
        <taxon>Sphaerobacter</taxon>
    </lineage>
</organism>
<evidence type="ECO:0000313" key="11">
    <source>
        <dbReference type="Proteomes" id="UP000002027"/>
    </source>
</evidence>
<dbReference type="PANTHER" id="PTHR21039:SF0">
    <property type="entry name" value="HISTIDINOL-PHOSPHATASE"/>
    <property type="match status" value="1"/>
</dbReference>
<evidence type="ECO:0000256" key="6">
    <source>
        <dbReference type="ARBA" id="ARBA00023102"/>
    </source>
</evidence>
<protein>
    <recommendedName>
        <fullName evidence="3 8">Histidinol-phosphatase</fullName>
        <shortName evidence="8">HolPase</shortName>
        <ecNumber evidence="3 8">3.1.3.15</ecNumber>
    </recommendedName>
</protein>
<comment type="catalytic activity">
    <reaction evidence="7 8">
        <text>L-histidinol phosphate + H2O = L-histidinol + phosphate</text>
        <dbReference type="Rhea" id="RHEA:14465"/>
        <dbReference type="ChEBI" id="CHEBI:15377"/>
        <dbReference type="ChEBI" id="CHEBI:43474"/>
        <dbReference type="ChEBI" id="CHEBI:57699"/>
        <dbReference type="ChEBI" id="CHEBI:57980"/>
        <dbReference type="EC" id="3.1.3.15"/>
    </reaction>
</comment>
<proteinExistence type="inferred from homology"/>
<evidence type="ECO:0000256" key="2">
    <source>
        <dbReference type="ARBA" id="ARBA00009152"/>
    </source>
</evidence>
<comment type="similarity">
    <text evidence="2 8">Belongs to the PHP hydrolase family. HisK subfamily.</text>
</comment>
<evidence type="ECO:0000256" key="4">
    <source>
        <dbReference type="ARBA" id="ARBA00022605"/>
    </source>
</evidence>
<comment type="pathway">
    <text evidence="1 8">Amino-acid biosynthesis; L-histidine biosynthesis; L-histidine from 5-phospho-alpha-D-ribose 1-diphosphate: step 8/9.</text>
</comment>
<evidence type="ECO:0000256" key="5">
    <source>
        <dbReference type="ARBA" id="ARBA00022801"/>
    </source>
</evidence>
<dbReference type="AlphaFoldDB" id="D1C5K2"/>
<keyword evidence="4 8" id="KW-0028">Amino-acid biosynthesis</keyword>
<name>D1C5K2_SPHTD</name>
<feature type="domain" description="PHP" evidence="9">
    <location>
        <begin position="9"/>
        <end position="197"/>
    </location>
</feature>
<evidence type="ECO:0000256" key="7">
    <source>
        <dbReference type="ARBA" id="ARBA00049158"/>
    </source>
</evidence>
<reference evidence="10 11" key="2">
    <citation type="journal article" date="2010" name="Stand. Genomic Sci.">
        <title>Complete genome sequence of Desulfohalobium retbaense type strain (HR(100)).</title>
        <authorList>
            <person name="Spring S."/>
            <person name="Nolan M."/>
            <person name="Lapidus A."/>
            <person name="Glavina Del Rio T."/>
            <person name="Copeland A."/>
            <person name="Tice H."/>
            <person name="Cheng J.F."/>
            <person name="Lucas S."/>
            <person name="Land M."/>
            <person name="Chen F."/>
            <person name="Bruce D."/>
            <person name="Goodwin L."/>
            <person name="Pitluck S."/>
            <person name="Ivanova N."/>
            <person name="Mavromatis K."/>
            <person name="Mikhailova N."/>
            <person name="Pati A."/>
            <person name="Chen A."/>
            <person name="Palaniappan K."/>
            <person name="Hauser L."/>
            <person name="Chang Y.J."/>
            <person name="Jeffries C.D."/>
            <person name="Munk C."/>
            <person name="Kiss H."/>
            <person name="Chain P."/>
            <person name="Han C."/>
            <person name="Brettin T."/>
            <person name="Detter J.C."/>
            <person name="Schuler E."/>
            <person name="Goker M."/>
            <person name="Rohde M."/>
            <person name="Bristow J."/>
            <person name="Eisen J.A."/>
            <person name="Markowitz V."/>
            <person name="Hugenholtz P."/>
            <person name="Kyrpides N.C."/>
            <person name="Klenk H.P."/>
        </authorList>
    </citation>
    <scope>NUCLEOTIDE SEQUENCE [LARGE SCALE GENOMIC DNA]</scope>
    <source>
        <strain evidence="11">ATCC 49802 / DSM 20745 / S 6022</strain>
    </source>
</reference>
<dbReference type="GO" id="GO:0004401">
    <property type="term" value="F:histidinol-phosphatase activity"/>
    <property type="evidence" value="ECO:0007669"/>
    <property type="project" value="UniProtKB-UniRule"/>
</dbReference>
<dbReference type="InterPro" id="IPR010140">
    <property type="entry name" value="Histidinol_P_phosphatase_HisJ"/>
</dbReference>
<evidence type="ECO:0000313" key="10">
    <source>
        <dbReference type="EMBL" id="ACZ37518.1"/>
    </source>
</evidence>
<dbReference type="InterPro" id="IPR004013">
    <property type="entry name" value="PHP_dom"/>
</dbReference>
<dbReference type="NCBIfam" id="TIGR01856">
    <property type="entry name" value="hisJ_fam"/>
    <property type="match status" value="1"/>
</dbReference>
<dbReference type="eggNOG" id="COG1387">
    <property type="taxonomic scope" value="Bacteria"/>
</dbReference>
<dbReference type="STRING" id="479434.Sthe_0079"/>
<dbReference type="FunCoup" id="D1C5K2">
    <property type="interactions" value="109"/>
</dbReference>
<dbReference type="PANTHER" id="PTHR21039">
    <property type="entry name" value="HISTIDINOL PHOSPHATASE-RELATED"/>
    <property type="match status" value="1"/>
</dbReference>
<dbReference type="Pfam" id="PF02811">
    <property type="entry name" value="PHP"/>
    <property type="match status" value="1"/>
</dbReference>
<dbReference type="InterPro" id="IPR016195">
    <property type="entry name" value="Pol/histidinol_Pase-like"/>
</dbReference>
<evidence type="ECO:0000256" key="3">
    <source>
        <dbReference type="ARBA" id="ARBA00013085"/>
    </source>
</evidence>
<dbReference type="EC" id="3.1.3.15" evidence="3 8"/>
<dbReference type="Proteomes" id="UP000002027">
    <property type="component" value="Chromosome 1"/>
</dbReference>
<dbReference type="HOGENOM" id="CLU_054611_3_0_0"/>
<dbReference type="GO" id="GO:0000105">
    <property type="term" value="P:L-histidine biosynthetic process"/>
    <property type="evidence" value="ECO:0007669"/>
    <property type="project" value="UniProtKB-UniRule"/>
</dbReference>
<evidence type="ECO:0000256" key="8">
    <source>
        <dbReference type="RuleBase" id="RU366003"/>
    </source>
</evidence>